<dbReference type="InterPro" id="IPR002104">
    <property type="entry name" value="Integrase_catalytic"/>
</dbReference>
<gene>
    <name evidence="4" type="ORF">QWZ10_11070</name>
</gene>
<feature type="domain" description="Tyr recombinase" evidence="3">
    <location>
        <begin position="3"/>
        <end position="44"/>
    </location>
</feature>
<feature type="region of interest" description="Disordered" evidence="2">
    <location>
        <begin position="41"/>
        <end position="62"/>
    </location>
</feature>
<comment type="caution">
    <text evidence="4">The sequence shown here is derived from an EMBL/GenBank/DDBJ whole genome shotgun (WGS) entry which is preliminary data.</text>
</comment>
<organism evidence="4 5">
    <name type="scientific">Paracoccus cavernae</name>
    <dbReference type="NCBI Taxonomy" id="1571207"/>
    <lineage>
        <taxon>Bacteria</taxon>
        <taxon>Pseudomonadati</taxon>
        <taxon>Pseudomonadota</taxon>
        <taxon>Alphaproteobacteria</taxon>
        <taxon>Rhodobacterales</taxon>
        <taxon>Paracoccaceae</taxon>
        <taxon>Paracoccus</taxon>
    </lineage>
</organism>
<feature type="compositionally biased region" description="Basic and acidic residues" evidence="2">
    <location>
        <begin position="53"/>
        <end position="62"/>
    </location>
</feature>
<keyword evidence="5" id="KW-1185">Reference proteome</keyword>
<evidence type="ECO:0000259" key="3">
    <source>
        <dbReference type="Pfam" id="PF00589"/>
    </source>
</evidence>
<proteinExistence type="predicted"/>
<name>A0ABT8D5Z4_9RHOB</name>
<evidence type="ECO:0000256" key="2">
    <source>
        <dbReference type="SAM" id="MobiDB-lite"/>
    </source>
</evidence>
<dbReference type="Proteomes" id="UP001243846">
    <property type="component" value="Unassembled WGS sequence"/>
</dbReference>
<accession>A0ABT8D5Z4</accession>
<dbReference type="Pfam" id="PF00589">
    <property type="entry name" value="Phage_integrase"/>
    <property type="match status" value="1"/>
</dbReference>
<sequence>MIHGWRYTAAVQLSDAGCSDAEIQAVTGHKTLEMVRKYRAQANQKKASKRAQLRREQKESET</sequence>
<dbReference type="InterPro" id="IPR013762">
    <property type="entry name" value="Integrase-like_cat_sf"/>
</dbReference>
<evidence type="ECO:0000313" key="4">
    <source>
        <dbReference type="EMBL" id="MDN3712203.1"/>
    </source>
</evidence>
<reference evidence="5" key="1">
    <citation type="journal article" date="2019" name="Int. J. Syst. Evol. Microbiol.">
        <title>The Global Catalogue of Microorganisms (GCM) 10K type strain sequencing project: providing services to taxonomists for standard genome sequencing and annotation.</title>
        <authorList>
            <consortium name="The Broad Institute Genomics Platform"/>
            <consortium name="The Broad Institute Genome Sequencing Center for Infectious Disease"/>
            <person name="Wu L."/>
            <person name="Ma J."/>
        </authorList>
    </citation>
    <scope>NUCLEOTIDE SEQUENCE [LARGE SCALE GENOMIC DNA]</scope>
    <source>
        <strain evidence="5">CECT 8482</strain>
    </source>
</reference>
<protein>
    <recommendedName>
        <fullName evidence="3">Tyr recombinase domain-containing protein</fullName>
    </recommendedName>
</protein>
<dbReference type="SUPFAM" id="SSF56349">
    <property type="entry name" value="DNA breaking-rejoining enzymes"/>
    <property type="match status" value="1"/>
</dbReference>
<evidence type="ECO:0000256" key="1">
    <source>
        <dbReference type="ARBA" id="ARBA00023172"/>
    </source>
</evidence>
<dbReference type="Gene3D" id="1.10.443.10">
    <property type="entry name" value="Intergrase catalytic core"/>
    <property type="match status" value="1"/>
</dbReference>
<dbReference type="InterPro" id="IPR011010">
    <property type="entry name" value="DNA_brk_join_enz"/>
</dbReference>
<keyword evidence="1" id="KW-0233">DNA recombination</keyword>
<evidence type="ECO:0000313" key="5">
    <source>
        <dbReference type="Proteomes" id="UP001243846"/>
    </source>
</evidence>
<dbReference type="EMBL" id="JAUFRC010000001">
    <property type="protein sequence ID" value="MDN3712203.1"/>
    <property type="molecule type" value="Genomic_DNA"/>
</dbReference>